<protein>
    <submittedName>
        <fullName evidence="2">Uncharacterized protein</fullName>
    </submittedName>
</protein>
<evidence type="ECO:0000313" key="3">
    <source>
        <dbReference type="Proteomes" id="UP001296104"/>
    </source>
</evidence>
<evidence type="ECO:0000256" key="1">
    <source>
        <dbReference type="SAM" id="Phobius"/>
    </source>
</evidence>
<keyword evidence="1" id="KW-1133">Transmembrane helix</keyword>
<dbReference type="CDD" id="cd22997">
    <property type="entry name" value="GT_LH"/>
    <property type="match status" value="1"/>
</dbReference>
<feature type="transmembrane region" description="Helical" evidence="1">
    <location>
        <begin position="12"/>
        <end position="28"/>
    </location>
</feature>
<keyword evidence="1" id="KW-0812">Transmembrane</keyword>
<keyword evidence="3" id="KW-1185">Reference proteome</keyword>
<sequence>MGIRWLSTPQRILPVLLILILVLVFHLLDQSPAIFIRGDGTDNDNDDHAQRPPKNLHFLVPASSSNANLCKLMVSAAILAYPSPAILNWDAPFDDPNLVEAGSHVAKITGAHEYLQNLDASHDEDIVLMVDGHDVWMQLRPQVLIDRFHEINRQADARTRKELGKRVVQRHGLKQKIVMGSQKGCWPWTFNDPPCYAVPTSPLPEDVYGPETDTEIKDGLSPYQKYSQRFLNSGVMVGELGAMRKLFAQAMEQLKAEPNIGSDQYIFSHILGDQQIYRETLLNNIPQTIRKYKQWNKELSPSDERIRTHLHEVREKAAARGDKSFEFGIGVDHTSLLGLDTVFAEDDTEWLHFNDSYQLSLAQQEKQLPSTSNPLSLNKDIQHSLPPFWTFTTEPFLPSRKHPWSQTPLFTNIYTGITPAAIHHNAHRGDRETLRETWWDKTWYFPHLRTLYDVAMYTPTLPVAFSNGREWWPYETWKGGGRNGISGPGNSSPGAWIPFEDLCVEHHEEVFRDGMGRWRRPQG</sequence>
<dbReference type="AlphaFoldDB" id="A0AAI8YZ74"/>
<organism evidence="2 3">
    <name type="scientific">Lecanosticta acicola</name>
    <dbReference type="NCBI Taxonomy" id="111012"/>
    <lineage>
        <taxon>Eukaryota</taxon>
        <taxon>Fungi</taxon>
        <taxon>Dikarya</taxon>
        <taxon>Ascomycota</taxon>
        <taxon>Pezizomycotina</taxon>
        <taxon>Dothideomycetes</taxon>
        <taxon>Dothideomycetidae</taxon>
        <taxon>Mycosphaerellales</taxon>
        <taxon>Mycosphaerellaceae</taxon>
        <taxon>Lecanosticta</taxon>
    </lineage>
</organism>
<reference evidence="2" key="1">
    <citation type="submission" date="2023-11" db="EMBL/GenBank/DDBJ databases">
        <authorList>
            <person name="Alioto T."/>
            <person name="Alioto T."/>
            <person name="Gomez Garrido J."/>
        </authorList>
    </citation>
    <scope>NUCLEOTIDE SEQUENCE</scope>
</reference>
<dbReference type="PANTHER" id="PTHR36587:SF2">
    <property type="entry name" value="EXPRESSION SITE-ASSOCIATED GENE 3 (ESAG3)-LIKE PROTEIN"/>
    <property type="match status" value="1"/>
</dbReference>
<dbReference type="Proteomes" id="UP001296104">
    <property type="component" value="Unassembled WGS sequence"/>
</dbReference>
<accession>A0AAI8YZ74</accession>
<keyword evidence="1" id="KW-0472">Membrane</keyword>
<proteinExistence type="predicted"/>
<dbReference type="EMBL" id="CAVMBE010000028">
    <property type="protein sequence ID" value="CAK4022178.1"/>
    <property type="molecule type" value="Genomic_DNA"/>
</dbReference>
<gene>
    <name evidence="2" type="ORF">LECACI_7A004813</name>
</gene>
<name>A0AAI8YZ74_9PEZI</name>
<comment type="caution">
    <text evidence="2">The sequence shown here is derived from an EMBL/GenBank/DDBJ whole genome shotgun (WGS) entry which is preliminary data.</text>
</comment>
<evidence type="ECO:0000313" key="2">
    <source>
        <dbReference type="EMBL" id="CAK4022178.1"/>
    </source>
</evidence>
<dbReference type="PANTHER" id="PTHR36587">
    <property type="entry name" value="EXPRESSION SITE-ASSOCIATED GENE 3 (ESAG3)-LIKE PROTEIN"/>
    <property type="match status" value="1"/>
</dbReference>